<dbReference type="HOGENOM" id="CLU_1260118_0_0_6"/>
<accession>A0A098FZP5</accession>
<name>A0A098FZP5_9GAMM</name>
<sequence length="219" mass="25581">MDIRCIDNSDKYLDTLSNYFRLFYEKEPWGDYQGCDNCYASLLVSEAPRFGQDEKICKNCGKPLGPFWSVSRCKSAVEETNLAVGYFENDELKGWIIAKPVSETILAINFMGLDSKFRRNKSKIILMKEALYTLSLMHIMKRLRYLNQWAYNRLLKIPIVSLQLYCFFENQAKKMGYTTIQSTTHKNARNIFNALRSVGFHLDSKNLPNDRVLFTKKLY</sequence>
<dbReference type="AlphaFoldDB" id="A0A098FZP5"/>
<evidence type="ECO:0000313" key="2">
    <source>
        <dbReference type="Proteomes" id="UP000032430"/>
    </source>
</evidence>
<dbReference type="KEGG" id="lfa:LFA_0229"/>
<protein>
    <submittedName>
        <fullName evidence="1">Uncharacterized protein</fullName>
    </submittedName>
</protein>
<dbReference type="EMBL" id="LN614827">
    <property type="protein sequence ID" value="CEG55707.1"/>
    <property type="molecule type" value="Genomic_DNA"/>
</dbReference>
<dbReference type="Proteomes" id="UP000032430">
    <property type="component" value="Chromosome I"/>
</dbReference>
<reference evidence="2" key="1">
    <citation type="submission" date="2014-09" db="EMBL/GenBank/DDBJ databases">
        <authorList>
            <person name="Gomez-Valero L."/>
        </authorList>
    </citation>
    <scope>NUCLEOTIDE SEQUENCE [LARGE SCALE GENOMIC DNA]</scope>
    <source>
        <strain evidence="2">ATCC700992</strain>
    </source>
</reference>
<dbReference type="RefSeq" id="WP_045094540.1">
    <property type="nucleotide sequence ID" value="NZ_LN614827.1"/>
</dbReference>
<gene>
    <name evidence="1" type="ORF">LFA_0229</name>
</gene>
<evidence type="ECO:0000313" key="1">
    <source>
        <dbReference type="EMBL" id="CEG55707.1"/>
    </source>
</evidence>
<dbReference type="STRING" id="1212491.LFA_0229"/>
<keyword evidence="2" id="KW-1185">Reference proteome</keyword>
<organism evidence="1 2">
    <name type="scientific">Legionella fallonii LLAP-10</name>
    <dbReference type="NCBI Taxonomy" id="1212491"/>
    <lineage>
        <taxon>Bacteria</taxon>
        <taxon>Pseudomonadati</taxon>
        <taxon>Pseudomonadota</taxon>
        <taxon>Gammaproteobacteria</taxon>
        <taxon>Legionellales</taxon>
        <taxon>Legionellaceae</taxon>
        <taxon>Legionella</taxon>
    </lineage>
</organism>
<proteinExistence type="predicted"/>